<dbReference type="Pfam" id="PF01476">
    <property type="entry name" value="LysM"/>
    <property type="match status" value="1"/>
</dbReference>
<gene>
    <name evidence="3" type="ORF">OEV82_14990</name>
</gene>
<name>A0ABT2WJ58_9BACI</name>
<dbReference type="CDD" id="cd02696">
    <property type="entry name" value="MurNAc-LAA"/>
    <property type="match status" value="1"/>
</dbReference>
<keyword evidence="4" id="KW-1185">Reference proteome</keyword>
<dbReference type="RefSeq" id="WP_263062319.1">
    <property type="nucleotide sequence ID" value="NZ_JAOUSE010000072.1"/>
</dbReference>
<dbReference type="Gene3D" id="3.10.350.10">
    <property type="entry name" value="LysM domain"/>
    <property type="match status" value="1"/>
</dbReference>
<sequence length="298" mass="32850">MVKIFIDPGHEGVLNGYDPGAVANGLKEAELTLAIALKLKDKLLTYENVQVKLSREGNKKITLAERAKMANDWGADIFLSIHINAGGGVGFESYIYNGNVSSSTIAYQNILHEEIVKTTGWNDRGKKRANYAVLRETKMPAILTENGFIDRTTDANKLKNDSFLDNIAQGHVNGLVKLFNLKKNSTPSGITHIVQAGDTLWGISQKYGVTIEQIKEANGLISDTIYVGQKLIIPIGGSDVRDFKVGDKVKIKSSATHYATGQTIPNWVKGQTYTIQQVKSDRVLLKEIISWVFKKDVE</sequence>
<dbReference type="SUPFAM" id="SSF53187">
    <property type="entry name" value="Zn-dependent exopeptidases"/>
    <property type="match status" value="1"/>
</dbReference>
<evidence type="ECO:0000313" key="3">
    <source>
        <dbReference type="EMBL" id="MCU9595731.1"/>
    </source>
</evidence>
<dbReference type="CDD" id="cd00118">
    <property type="entry name" value="LysM"/>
    <property type="match status" value="1"/>
</dbReference>
<dbReference type="InterPro" id="IPR002508">
    <property type="entry name" value="MurNAc-LAA_cat"/>
</dbReference>
<dbReference type="InterPro" id="IPR050695">
    <property type="entry name" value="N-acetylmuramoyl_amidase_3"/>
</dbReference>
<evidence type="ECO:0000259" key="2">
    <source>
        <dbReference type="PROSITE" id="PS51782"/>
    </source>
</evidence>
<evidence type="ECO:0000313" key="4">
    <source>
        <dbReference type="Proteomes" id="UP001208656"/>
    </source>
</evidence>
<protein>
    <submittedName>
        <fullName evidence="3">N-acetylmuramoyl-L-alanine amidase</fullName>
        <ecNumber evidence="3">3.5.1.28</ecNumber>
    </submittedName>
</protein>
<dbReference type="Pfam" id="PF01520">
    <property type="entry name" value="Amidase_3"/>
    <property type="match status" value="1"/>
</dbReference>
<keyword evidence="1 3" id="KW-0378">Hydrolase</keyword>
<dbReference type="GO" id="GO:0008745">
    <property type="term" value="F:N-acetylmuramoyl-L-alanine amidase activity"/>
    <property type="evidence" value="ECO:0007669"/>
    <property type="project" value="UniProtKB-EC"/>
</dbReference>
<dbReference type="Proteomes" id="UP001208656">
    <property type="component" value="Unassembled WGS sequence"/>
</dbReference>
<dbReference type="SMART" id="SM00257">
    <property type="entry name" value="LysM"/>
    <property type="match status" value="1"/>
</dbReference>
<dbReference type="Gene3D" id="3.40.630.40">
    <property type="entry name" value="Zn-dependent exopeptidases"/>
    <property type="match status" value="1"/>
</dbReference>
<evidence type="ECO:0000256" key="1">
    <source>
        <dbReference type="ARBA" id="ARBA00022801"/>
    </source>
</evidence>
<comment type="caution">
    <text evidence="3">The sequence shown here is derived from an EMBL/GenBank/DDBJ whole genome shotgun (WGS) entry which is preliminary data.</text>
</comment>
<dbReference type="SUPFAM" id="SSF54106">
    <property type="entry name" value="LysM domain"/>
    <property type="match status" value="1"/>
</dbReference>
<feature type="domain" description="LysM" evidence="2">
    <location>
        <begin position="190"/>
        <end position="233"/>
    </location>
</feature>
<dbReference type="SMART" id="SM00646">
    <property type="entry name" value="Ami_3"/>
    <property type="match status" value="1"/>
</dbReference>
<organism evidence="3 4">
    <name type="scientific">Pallidibacillus thermolactis</name>
    <dbReference type="NCBI Taxonomy" id="251051"/>
    <lineage>
        <taxon>Bacteria</taxon>
        <taxon>Bacillati</taxon>
        <taxon>Bacillota</taxon>
        <taxon>Bacilli</taxon>
        <taxon>Bacillales</taxon>
        <taxon>Bacillaceae</taxon>
        <taxon>Pallidibacillus</taxon>
    </lineage>
</organism>
<dbReference type="EC" id="3.5.1.28" evidence="3"/>
<reference evidence="3 4" key="1">
    <citation type="submission" date="2022-10" db="EMBL/GenBank/DDBJ databases">
        <title>Description of Fervidibacillus gen. nov. in the family Fervidibacillaceae fam. nov. with two species, Fervidibacillus albus sp. nov., and Fervidibacillus halotolerans sp. nov., isolated from tidal flat sediments.</title>
        <authorList>
            <person name="Kwon K.K."/>
            <person name="Yang S.-H."/>
        </authorList>
    </citation>
    <scope>NUCLEOTIDE SEQUENCE [LARGE SCALE GENOMIC DNA]</scope>
    <source>
        <strain evidence="3 4">DSM 23332</strain>
    </source>
</reference>
<proteinExistence type="predicted"/>
<accession>A0ABT2WJ58</accession>
<dbReference type="EMBL" id="JAOUSE010000072">
    <property type="protein sequence ID" value="MCU9595731.1"/>
    <property type="molecule type" value="Genomic_DNA"/>
</dbReference>
<dbReference type="InterPro" id="IPR036779">
    <property type="entry name" value="LysM_dom_sf"/>
</dbReference>
<dbReference type="PANTHER" id="PTHR30404:SF0">
    <property type="entry name" value="N-ACETYLMURAMOYL-L-ALANINE AMIDASE AMIC"/>
    <property type="match status" value="1"/>
</dbReference>
<dbReference type="InterPro" id="IPR018392">
    <property type="entry name" value="LysM"/>
</dbReference>
<dbReference type="PANTHER" id="PTHR30404">
    <property type="entry name" value="N-ACETYLMURAMOYL-L-ALANINE AMIDASE"/>
    <property type="match status" value="1"/>
</dbReference>
<dbReference type="PROSITE" id="PS51782">
    <property type="entry name" value="LYSM"/>
    <property type="match status" value="1"/>
</dbReference>